<dbReference type="Pfam" id="PF02949">
    <property type="entry name" value="7tm_6"/>
    <property type="match status" value="1"/>
</dbReference>
<feature type="transmembrane region" description="Helical" evidence="10">
    <location>
        <begin position="300"/>
        <end position="319"/>
    </location>
</feature>
<evidence type="ECO:0000256" key="8">
    <source>
        <dbReference type="ARBA" id="ARBA00023170"/>
    </source>
</evidence>
<evidence type="ECO:0000256" key="3">
    <source>
        <dbReference type="ARBA" id="ARBA00022606"/>
    </source>
</evidence>
<dbReference type="Proteomes" id="UP001549921">
    <property type="component" value="Unassembled WGS sequence"/>
</dbReference>
<proteinExistence type="inferred from homology"/>
<keyword evidence="2" id="KW-1003">Cell membrane</keyword>
<feature type="transmembrane region" description="Helical" evidence="10">
    <location>
        <begin position="274"/>
        <end position="294"/>
    </location>
</feature>
<evidence type="ECO:0000256" key="4">
    <source>
        <dbReference type="ARBA" id="ARBA00022692"/>
    </source>
</evidence>
<protein>
    <recommendedName>
        <fullName evidence="10">Odorant receptor</fullName>
    </recommendedName>
</protein>
<keyword evidence="5 10" id="KW-0552">Olfaction</keyword>
<comment type="caution">
    <text evidence="11">The sequence shown here is derived from an EMBL/GenBank/DDBJ whole genome shotgun (WGS) entry which is preliminary data.</text>
</comment>
<evidence type="ECO:0000256" key="10">
    <source>
        <dbReference type="RuleBase" id="RU351113"/>
    </source>
</evidence>
<sequence length="395" mass="45783">MKILPKGIIENCTRTVGDKNEIDGIMRFTLIFQRIFGHHILDPHWTWKISAPHQLATGLLIVYILAGTLEIVRNTNDVKIIAEGAYTANISLILPTRYYLFLSTRRDFQNLYVQLKSTLFKSIKDDSQGKVKEVLKKTKIAVLTLLFMCAFPMIIYMLNASWYYVHGEMVTVSKTTSILMPMRTPYFEIGFILHSIFMFEAAFTIVVIDIWFVVMMIYFCMSCDSTVKILAVKKIRNESRLEYAARLNDSLRKFYKSHVKQIDFLNTLNAMFKWLALLPLINVALCVCNILLLMSKGIDLTFISNIFPVVAELFVYNWFGEQIKSKAENWKTALLEFDWIHLLPKDRKCYYMMVCYMQKEFGIKTAIGTDLSLLTMTTTLKFSYQAFTVLQTVDV</sequence>
<keyword evidence="8 10" id="KW-0675">Receptor</keyword>
<reference evidence="11 12" key="1">
    <citation type="submission" date="2024-06" db="EMBL/GenBank/DDBJ databases">
        <title>A chromosome-level genome assembly of beet webworm, Loxostege sticticalis.</title>
        <authorList>
            <person name="Zhang Y."/>
        </authorList>
    </citation>
    <scope>NUCLEOTIDE SEQUENCE [LARGE SCALE GENOMIC DNA]</scope>
    <source>
        <strain evidence="11">AQ028</strain>
        <tissue evidence="11">Male pupae</tissue>
    </source>
</reference>
<keyword evidence="7 10" id="KW-0472">Membrane</keyword>
<dbReference type="GO" id="GO:0005886">
    <property type="term" value="C:plasma membrane"/>
    <property type="evidence" value="ECO:0007669"/>
    <property type="project" value="UniProtKB-SubCell"/>
</dbReference>
<evidence type="ECO:0000313" key="12">
    <source>
        <dbReference type="Proteomes" id="UP001549921"/>
    </source>
</evidence>
<evidence type="ECO:0000313" key="11">
    <source>
        <dbReference type="EMBL" id="KAL0832525.1"/>
    </source>
</evidence>
<evidence type="ECO:0000256" key="5">
    <source>
        <dbReference type="ARBA" id="ARBA00022725"/>
    </source>
</evidence>
<accession>A0ABD0T7H6</accession>
<feature type="transmembrane region" description="Helical" evidence="10">
    <location>
        <begin position="140"/>
        <end position="165"/>
    </location>
</feature>
<evidence type="ECO:0000256" key="9">
    <source>
        <dbReference type="ARBA" id="ARBA00023224"/>
    </source>
</evidence>
<dbReference type="AlphaFoldDB" id="A0ABD0T7H6"/>
<organism evidence="11 12">
    <name type="scientific">Loxostege sticticalis</name>
    <name type="common">Beet webworm moth</name>
    <dbReference type="NCBI Taxonomy" id="481309"/>
    <lineage>
        <taxon>Eukaryota</taxon>
        <taxon>Metazoa</taxon>
        <taxon>Ecdysozoa</taxon>
        <taxon>Arthropoda</taxon>
        <taxon>Hexapoda</taxon>
        <taxon>Insecta</taxon>
        <taxon>Pterygota</taxon>
        <taxon>Neoptera</taxon>
        <taxon>Endopterygota</taxon>
        <taxon>Lepidoptera</taxon>
        <taxon>Glossata</taxon>
        <taxon>Ditrysia</taxon>
        <taxon>Pyraloidea</taxon>
        <taxon>Crambidae</taxon>
        <taxon>Pyraustinae</taxon>
        <taxon>Loxostege</taxon>
    </lineage>
</organism>
<feature type="transmembrane region" description="Helical" evidence="10">
    <location>
        <begin position="191"/>
        <end position="219"/>
    </location>
</feature>
<dbReference type="PANTHER" id="PTHR21137">
    <property type="entry name" value="ODORANT RECEPTOR"/>
    <property type="match status" value="1"/>
</dbReference>
<comment type="caution">
    <text evidence="10">Lacks conserved residue(s) required for the propagation of feature annotation.</text>
</comment>
<dbReference type="GO" id="GO:0007608">
    <property type="term" value="P:sensory perception of smell"/>
    <property type="evidence" value="ECO:0007669"/>
    <property type="project" value="UniProtKB-KW"/>
</dbReference>
<evidence type="ECO:0000256" key="1">
    <source>
        <dbReference type="ARBA" id="ARBA00004651"/>
    </source>
</evidence>
<evidence type="ECO:0000256" key="7">
    <source>
        <dbReference type="ARBA" id="ARBA00023136"/>
    </source>
</evidence>
<keyword evidence="3 10" id="KW-0716">Sensory transduction</keyword>
<comment type="subcellular location">
    <subcellularLocation>
        <location evidence="1 10">Cell membrane</location>
        <topology evidence="1 10">Multi-pass membrane protein</topology>
    </subcellularLocation>
</comment>
<dbReference type="GO" id="GO:0007165">
    <property type="term" value="P:signal transduction"/>
    <property type="evidence" value="ECO:0007669"/>
    <property type="project" value="UniProtKB-KW"/>
</dbReference>
<dbReference type="InterPro" id="IPR004117">
    <property type="entry name" value="7tm6_olfct_rcpt"/>
</dbReference>
<keyword evidence="4 10" id="KW-0812">Transmembrane</keyword>
<evidence type="ECO:0000256" key="2">
    <source>
        <dbReference type="ARBA" id="ARBA00022475"/>
    </source>
</evidence>
<name>A0ABD0T7H6_LOXSC</name>
<dbReference type="EMBL" id="JBEDNZ010000010">
    <property type="protein sequence ID" value="KAL0832525.1"/>
    <property type="molecule type" value="Genomic_DNA"/>
</dbReference>
<dbReference type="PANTHER" id="PTHR21137:SF35">
    <property type="entry name" value="ODORANT RECEPTOR 19A-RELATED"/>
    <property type="match status" value="1"/>
</dbReference>
<keyword evidence="6 10" id="KW-1133">Transmembrane helix</keyword>
<keyword evidence="9 10" id="KW-0807">Transducer</keyword>
<gene>
    <name evidence="11" type="ORF">ABMA28_000736</name>
</gene>
<evidence type="ECO:0000256" key="6">
    <source>
        <dbReference type="ARBA" id="ARBA00022989"/>
    </source>
</evidence>
<comment type="similarity">
    <text evidence="10">Belongs to the insect chemoreceptor superfamily. Heteromeric odorant receptor channel (TC 1.A.69) family.</text>
</comment>